<dbReference type="Proteomes" id="UP000308528">
    <property type="component" value="Unassembled WGS sequence"/>
</dbReference>
<dbReference type="Pfam" id="PF05592">
    <property type="entry name" value="Bac_rhamnosid"/>
    <property type="match status" value="1"/>
</dbReference>
<dbReference type="Pfam" id="PF17390">
    <property type="entry name" value="Bac_rhamnosid_C"/>
    <property type="match status" value="1"/>
</dbReference>
<dbReference type="InterPro" id="IPR012341">
    <property type="entry name" value="6hp_glycosidase-like_sf"/>
</dbReference>
<feature type="domain" description="Alpha-L-rhamnosidase C-terminal" evidence="4">
    <location>
        <begin position="723"/>
        <end position="792"/>
    </location>
</feature>
<protein>
    <submittedName>
        <fullName evidence="5">Alpha-rhamnosidase</fullName>
    </submittedName>
</protein>
<accession>A0A4S4NCT4</accession>
<keyword evidence="1" id="KW-0732">Signal</keyword>
<name>A0A4S4NCT4_9BACT</name>
<evidence type="ECO:0000313" key="6">
    <source>
        <dbReference type="Proteomes" id="UP000308528"/>
    </source>
</evidence>
<feature type="chain" id="PRO_5020911165" evidence="1">
    <location>
        <begin position="23"/>
        <end position="799"/>
    </location>
</feature>
<evidence type="ECO:0000259" key="2">
    <source>
        <dbReference type="Pfam" id="PF05592"/>
    </source>
</evidence>
<dbReference type="Pfam" id="PF17389">
    <property type="entry name" value="Bac_rhamnosid6H"/>
    <property type="match status" value="1"/>
</dbReference>
<dbReference type="Gene3D" id="1.50.10.10">
    <property type="match status" value="1"/>
</dbReference>
<feature type="signal peptide" evidence="1">
    <location>
        <begin position="1"/>
        <end position="22"/>
    </location>
</feature>
<sequence length="799" mass="88815">MRRLFLSLLSLCFLLATQRSVAQDVAPRFLNQPWPAEWITASDGDPEAYGVYLFRKDIELPGGVDTFPVHISADNQYELYVNGEFAARGPAKGDLDHWNYDRLDLAPFLTAGRNTVTARVWNAGAYRQEAQITFMTGLIVQGATPETAAINTDTSWRYRQDPGYQPVPVSVYGPRPDMIGMYGYYVAGPGDRVDMAGRVKDWPTAPATGPEWRAARAISRGVPRNSVGMDARQPWRLVPSLVPPMGRTPERFAAVRRAEGVIPPDGFPRGSARLLVAARTTATILLDQSYLTNAFPTFTFSGGAGGRVVLTYAEALYEADLRTKNNRDEVAGKVILGRQDSIFTDGSPQQSFTPLSYRTYRYVQLEITTAEDPLTVEDVAAVAVGFPFELRSRLESSRPEMDTMVAVGWRTARLCAMDTYMDCPYWEQLQYIGDTRIQAMVTLYNTGDDRLVKNALNLINYSRQPEGITLSRYPTNIKQIIAPFSLWYIGMLRDYMMYGSDRAFVQDKLFGARQVLDYFADFQAADGSLVDLPNWSFTDWVNEWPRGIPPMDSTGRSAILDLQLLLAYQNAEALERELGMAAFAEQYRARADQLAATIQRKYWSPGRQLYADTPDHDSFSQHANALAILAGIVPEAELTALANRLRVGEGLAPASIYFRYYLHRALVRAGLGDDYLNWLDVWRTNLDLGLTTWAEDSDVAGARSDCHAWGSSPNVEFFRTLLGIDSASPHFKTVRIAPHLGEIRSIGGEMPHPAGTIAVRYELDGSPRATVTLPDGVTGTFVWKGNTTPLGSGENVVDL</sequence>
<evidence type="ECO:0000259" key="3">
    <source>
        <dbReference type="Pfam" id="PF17389"/>
    </source>
</evidence>
<dbReference type="RefSeq" id="WP_136460286.1">
    <property type="nucleotide sequence ID" value="NZ_SRSF01000010.1"/>
</dbReference>
<feature type="domain" description="Alpha-L-rhamnosidase concanavalin-like" evidence="2">
    <location>
        <begin position="284"/>
        <end position="384"/>
    </location>
</feature>
<dbReference type="PANTHER" id="PTHR34987">
    <property type="entry name" value="C, PUTATIVE (AFU_ORTHOLOGUE AFUA_3G02880)-RELATED"/>
    <property type="match status" value="1"/>
</dbReference>
<dbReference type="SUPFAM" id="SSF49785">
    <property type="entry name" value="Galactose-binding domain-like"/>
    <property type="match status" value="1"/>
</dbReference>
<organism evidence="5 6">
    <name type="scientific">Neolewinella litorea</name>
    <dbReference type="NCBI Taxonomy" id="2562452"/>
    <lineage>
        <taxon>Bacteria</taxon>
        <taxon>Pseudomonadati</taxon>
        <taxon>Bacteroidota</taxon>
        <taxon>Saprospiria</taxon>
        <taxon>Saprospirales</taxon>
        <taxon>Lewinellaceae</taxon>
        <taxon>Neolewinella</taxon>
    </lineage>
</organism>
<keyword evidence="6" id="KW-1185">Reference proteome</keyword>
<dbReference type="GO" id="GO:0005975">
    <property type="term" value="P:carbohydrate metabolic process"/>
    <property type="evidence" value="ECO:0007669"/>
    <property type="project" value="InterPro"/>
</dbReference>
<feature type="domain" description="Alpha-L-rhamnosidase six-hairpin glycosidase" evidence="3">
    <location>
        <begin position="392"/>
        <end position="644"/>
    </location>
</feature>
<evidence type="ECO:0000259" key="4">
    <source>
        <dbReference type="Pfam" id="PF17390"/>
    </source>
</evidence>
<gene>
    <name evidence="5" type="ORF">E4021_15465</name>
</gene>
<dbReference type="PANTHER" id="PTHR34987:SF2">
    <property type="entry name" value="B, PUTATIVE (AFU_ORTHOLOGUE AFUA_7G05040)-RELATED"/>
    <property type="match status" value="1"/>
</dbReference>
<comment type="caution">
    <text evidence="5">The sequence shown here is derived from an EMBL/GenBank/DDBJ whole genome shotgun (WGS) entry which is preliminary data.</text>
</comment>
<dbReference type="Gene3D" id="2.60.120.260">
    <property type="entry name" value="Galactose-binding domain-like"/>
    <property type="match status" value="2"/>
</dbReference>
<dbReference type="SUPFAM" id="SSF48208">
    <property type="entry name" value="Six-hairpin glycosidases"/>
    <property type="match status" value="1"/>
</dbReference>
<dbReference type="InterPro" id="IPR008979">
    <property type="entry name" value="Galactose-bd-like_sf"/>
</dbReference>
<dbReference type="InterPro" id="IPR035398">
    <property type="entry name" value="Bac_rhamnosid_C"/>
</dbReference>
<proteinExistence type="predicted"/>
<reference evidence="5 6" key="1">
    <citation type="submission" date="2019-04" db="EMBL/GenBank/DDBJ databases">
        <title>Lewinella litorea sp. nov., isolated from a marine sand.</title>
        <authorList>
            <person name="Yoon J.-H."/>
        </authorList>
    </citation>
    <scope>NUCLEOTIDE SEQUENCE [LARGE SCALE GENOMIC DNA]</scope>
    <source>
        <strain evidence="5 6">HSMS-39</strain>
    </source>
</reference>
<dbReference type="InterPro" id="IPR035396">
    <property type="entry name" value="Bac_rhamnosid6H"/>
</dbReference>
<dbReference type="Gene3D" id="2.60.420.10">
    <property type="entry name" value="Maltose phosphorylase, domain 3"/>
    <property type="match status" value="1"/>
</dbReference>
<dbReference type="EMBL" id="SRSF01000010">
    <property type="protein sequence ID" value="THH36307.1"/>
    <property type="molecule type" value="Genomic_DNA"/>
</dbReference>
<evidence type="ECO:0000256" key="1">
    <source>
        <dbReference type="SAM" id="SignalP"/>
    </source>
</evidence>
<evidence type="ECO:0000313" key="5">
    <source>
        <dbReference type="EMBL" id="THH36307.1"/>
    </source>
</evidence>
<dbReference type="InterPro" id="IPR008928">
    <property type="entry name" value="6-hairpin_glycosidase_sf"/>
</dbReference>
<dbReference type="InterPro" id="IPR008902">
    <property type="entry name" value="Rhamnosid_concanavalin"/>
</dbReference>
<dbReference type="AlphaFoldDB" id="A0A4S4NCT4"/>
<dbReference type="OrthoDB" id="9815108at2"/>